<evidence type="ECO:0000259" key="10">
    <source>
        <dbReference type="Pfam" id="PF02602"/>
    </source>
</evidence>
<evidence type="ECO:0000256" key="1">
    <source>
        <dbReference type="ARBA" id="ARBA00004772"/>
    </source>
</evidence>
<evidence type="ECO:0000256" key="3">
    <source>
        <dbReference type="ARBA" id="ARBA00013109"/>
    </source>
</evidence>
<evidence type="ECO:0000313" key="11">
    <source>
        <dbReference type="EMBL" id="MED1204821.1"/>
    </source>
</evidence>
<evidence type="ECO:0000256" key="2">
    <source>
        <dbReference type="ARBA" id="ARBA00008133"/>
    </source>
</evidence>
<dbReference type="RefSeq" id="WP_066261767.1">
    <property type="nucleotide sequence ID" value="NZ_JARMAB010000026.1"/>
</dbReference>
<dbReference type="Pfam" id="PF02602">
    <property type="entry name" value="HEM4"/>
    <property type="match status" value="1"/>
</dbReference>
<dbReference type="CDD" id="cd06578">
    <property type="entry name" value="HemD"/>
    <property type="match status" value="1"/>
</dbReference>
<evidence type="ECO:0000256" key="6">
    <source>
        <dbReference type="ARBA" id="ARBA00037589"/>
    </source>
</evidence>
<keyword evidence="12" id="KW-1185">Reference proteome</keyword>
<comment type="pathway">
    <text evidence="1 9">Porphyrin-containing compound metabolism; protoporphyrin-IX biosynthesis; coproporphyrinogen-III from 5-aminolevulinate: step 3/4.</text>
</comment>
<proteinExistence type="inferred from homology"/>
<organism evidence="11 12">
    <name type="scientific">Heyndrickxia acidicola</name>
    <dbReference type="NCBI Taxonomy" id="209389"/>
    <lineage>
        <taxon>Bacteria</taxon>
        <taxon>Bacillati</taxon>
        <taxon>Bacillota</taxon>
        <taxon>Bacilli</taxon>
        <taxon>Bacillales</taxon>
        <taxon>Bacillaceae</taxon>
        <taxon>Heyndrickxia</taxon>
    </lineage>
</organism>
<sequence length="262" mass="29590">MTLPLDGKQVLITRGSGEGKKLFDQVEKLGGTPFVIPLIDFKPQTGVKEAGFKKELFTYDWVIFTSKNGVRYFFEQVKDLPYHQKSLKFAVIGSKTREYLRKHFGIQADFMPSSFTARDFAAEFLTSCPAPGRVLIPKGNLANNFIAKSLLEKKIHVEEWIVYTTFLPEKSIERMKDALLSISFDFALFSSPSAFHHFIEVLEIIKADFPEGMEIVSIGPATTRAVEAYGYRASLTPAVHTMDAMIESLKEYILSGRNKQNE</sequence>
<dbReference type="InterPro" id="IPR036108">
    <property type="entry name" value="4pyrrol_syn_uPrphyn_synt_sf"/>
</dbReference>
<feature type="domain" description="Tetrapyrrole biosynthesis uroporphyrinogen III synthase" evidence="10">
    <location>
        <begin position="24"/>
        <end position="247"/>
    </location>
</feature>
<evidence type="ECO:0000256" key="7">
    <source>
        <dbReference type="ARBA" id="ARBA00040167"/>
    </source>
</evidence>
<evidence type="ECO:0000256" key="9">
    <source>
        <dbReference type="RuleBase" id="RU366031"/>
    </source>
</evidence>
<accession>A0ABU6MJF0</accession>
<dbReference type="SUPFAM" id="SSF69618">
    <property type="entry name" value="HemD-like"/>
    <property type="match status" value="1"/>
</dbReference>
<name>A0ABU6MJF0_9BACI</name>
<dbReference type="EMBL" id="JARMAB010000026">
    <property type="protein sequence ID" value="MED1204821.1"/>
    <property type="molecule type" value="Genomic_DNA"/>
</dbReference>
<dbReference type="EC" id="4.2.1.75" evidence="3 9"/>
<keyword evidence="4 9" id="KW-0456">Lyase</keyword>
<comment type="similarity">
    <text evidence="2 9">Belongs to the uroporphyrinogen-III synthase family.</text>
</comment>
<evidence type="ECO:0000256" key="4">
    <source>
        <dbReference type="ARBA" id="ARBA00023239"/>
    </source>
</evidence>
<protein>
    <recommendedName>
        <fullName evidence="7 9">Uroporphyrinogen-III synthase</fullName>
        <ecNumber evidence="3 9">4.2.1.75</ecNumber>
    </recommendedName>
</protein>
<comment type="caution">
    <text evidence="11">The sequence shown here is derived from an EMBL/GenBank/DDBJ whole genome shotgun (WGS) entry which is preliminary data.</text>
</comment>
<dbReference type="Gene3D" id="3.40.50.10090">
    <property type="match status" value="2"/>
</dbReference>
<gene>
    <name evidence="11" type="ORF">P4T90_17385</name>
</gene>
<dbReference type="PANTHER" id="PTHR38042:SF1">
    <property type="entry name" value="UROPORPHYRINOGEN-III SYNTHASE, CHLOROPLASTIC"/>
    <property type="match status" value="1"/>
</dbReference>
<reference evidence="11 12" key="1">
    <citation type="submission" date="2023-03" db="EMBL/GenBank/DDBJ databases">
        <title>Bacillus Genome Sequencing.</title>
        <authorList>
            <person name="Dunlap C."/>
        </authorList>
    </citation>
    <scope>NUCLEOTIDE SEQUENCE [LARGE SCALE GENOMIC DNA]</scope>
    <source>
        <strain evidence="11 12">B-23453</strain>
    </source>
</reference>
<evidence type="ECO:0000313" key="12">
    <source>
        <dbReference type="Proteomes" id="UP001341444"/>
    </source>
</evidence>
<dbReference type="Proteomes" id="UP001341444">
    <property type="component" value="Unassembled WGS sequence"/>
</dbReference>
<keyword evidence="5 9" id="KW-0627">Porphyrin biosynthesis</keyword>
<dbReference type="InterPro" id="IPR039793">
    <property type="entry name" value="UROS/Hem4"/>
</dbReference>
<evidence type="ECO:0000256" key="5">
    <source>
        <dbReference type="ARBA" id="ARBA00023244"/>
    </source>
</evidence>
<comment type="function">
    <text evidence="6 9">Catalyzes cyclization of the linear tetrapyrrole, hydroxymethylbilane, to the macrocyclic uroporphyrinogen III.</text>
</comment>
<comment type="catalytic activity">
    <reaction evidence="8 9">
        <text>hydroxymethylbilane = uroporphyrinogen III + H2O</text>
        <dbReference type="Rhea" id="RHEA:18965"/>
        <dbReference type="ChEBI" id="CHEBI:15377"/>
        <dbReference type="ChEBI" id="CHEBI:57308"/>
        <dbReference type="ChEBI" id="CHEBI:57845"/>
        <dbReference type="EC" id="4.2.1.75"/>
    </reaction>
</comment>
<dbReference type="PANTHER" id="PTHR38042">
    <property type="entry name" value="UROPORPHYRINOGEN-III SYNTHASE, CHLOROPLASTIC"/>
    <property type="match status" value="1"/>
</dbReference>
<evidence type="ECO:0000256" key="8">
    <source>
        <dbReference type="ARBA" id="ARBA00048617"/>
    </source>
</evidence>
<dbReference type="InterPro" id="IPR003754">
    <property type="entry name" value="4pyrrol_synth_uPrphyn_synth"/>
</dbReference>